<protein>
    <submittedName>
        <fullName evidence="14">Uncharacterized protein</fullName>
    </submittedName>
</protein>
<comment type="caution">
    <text evidence="14">The sequence shown here is derived from an EMBL/GenBank/DDBJ whole genome shotgun (WGS) entry which is preliminary data.</text>
</comment>
<evidence type="ECO:0000256" key="5">
    <source>
        <dbReference type="ARBA" id="ARBA00023136"/>
    </source>
</evidence>
<dbReference type="InterPro" id="IPR006586">
    <property type="entry name" value="ADAM_Cys-rich"/>
</dbReference>
<evidence type="ECO:0000256" key="4">
    <source>
        <dbReference type="ARBA" id="ARBA00023049"/>
    </source>
</evidence>
<dbReference type="AlphaFoldDB" id="A0AAN9TCE4"/>
<evidence type="ECO:0000256" key="3">
    <source>
        <dbReference type="ARBA" id="ARBA00022989"/>
    </source>
</evidence>
<keyword evidence="5 10" id="KW-0472">Membrane</keyword>
<feature type="disulfide bond" evidence="8">
    <location>
        <begin position="652"/>
        <end position="662"/>
    </location>
</feature>
<dbReference type="SMART" id="SM00050">
    <property type="entry name" value="DISIN"/>
    <property type="match status" value="1"/>
</dbReference>
<dbReference type="Gene3D" id="3.40.390.10">
    <property type="entry name" value="Collagenase (Catalytic Domain)"/>
    <property type="match status" value="1"/>
</dbReference>
<dbReference type="CDD" id="cd04269">
    <property type="entry name" value="ZnMc_adamalysin_II_like"/>
    <property type="match status" value="1"/>
</dbReference>
<dbReference type="FunFam" id="4.10.70.10:FF:000001">
    <property type="entry name" value="Disintegrin and metalloproteinase domain-containing protein 22"/>
    <property type="match status" value="1"/>
</dbReference>
<gene>
    <name evidence="14" type="ORF">V9T40_014133</name>
</gene>
<dbReference type="Gene3D" id="2.60.120.260">
    <property type="entry name" value="Galactose-binding domain-like"/>
    <property type="match status" value="1"/>
</dbReference>
<dbReference type="Pfam" id="PF01562">
    <property type="entry name" value="Pep_M12B_propep"/>
    <property type="match status" value="1"/>
</dbReference>
<dbReference type="SUPFAM" id="SSF57552">
    <property type="entry name" value="Blood coagulation inhibitor (disintegrin)"/>
    <property type="match status" value="1"/>
</dbReference>
<feature type="active site" evidence="9">
    <location>
        <position position="341"/>
    </location>
</feature>
<feature type="domain" description="Disintegrin" evidence="12">
    <location>
        <begin position="409"/>
        <end position="497"/>
    </location>
</feature>
<dbReference type="GO" id="GO:0006509">
    <property type="term" value="P:membrane protein ectodomain proteolysis"/>
    <property type="evidence" value="ECO:0007669"/>
    <property type="project" value="TreeGrafter"/>
</dbReference>
<dbReference type="SMART" id="SM00608">
    <property type="entry name" value="ACR"/>
    <property type="match status" value="1"/>
</dbReference>
<dbReference type="Pfam" id="PF00200">
    <property type="entry name" value="Disintegrin"/>
    <property type="match status" value="1"/>
</dbReference>
<keyword evidence="2 10" id="KW-0812">Transmembrane</keyword>
<dbReference type="InterPro" id="IPR000742">
    <property type="entry name" value="EGF"/>
</dbReference>
<dbReference type="InterPro" id="IPR036436">
    <property type="entry name" value="Disintegrin_dom_sf"/>
</dbReference>
<keyword evidence="4" id="KW-0482">Metalloprotease</keyword>
<feature type="disulfide bond" evidence="9">
    <location>
        <begin position="358"/>
        <end position="382"/>
    </location>
</feature>
<comment type="caution">
    <text evidence="8">Lacks conserved residue(s) required for the propagation of feature annotation.</text>
</comment>
<feature type="disulfide bond" evidence="8">
    <location>
        <begin position="670"/>
        <end position="679"/>
    </location>
</feature>
<feature type="binding site" evidence="9">
    <location>
        <position position="344"/>
    </location>
    <ligand>
        <name>Zn(2+)</name>
        <dbReference type="ChEBI" id="CHEBI:29105"/>
        <note>catalytic</note>
    </ligand>
</feature>
<keyword evidence="8" id="KW-0245">EGF-like domain</keyword>
<name>A0AAN9TCE4_9HEMI</name>
<comment type="subcellular location">
    <subcellularLocation>
        <location evidence="1">Membrane</location>
        <topology evidence="1">Single-pass membrane protein</topology>
    </subcellularLocation>
</comment>
<reference evidence="14 15" key="1">
    <citation type="submission" date="2024-03" db="EMBL/GenBank/DDBJ databases">
        <title>Adaptation during the transition from Ophiocordyceps entomopathogen to insect associate is accompanied by gene loss and intensified selection.</title>
        <authorList>
            <person name="Ward C.M."/>
            <person name="Onetto C.A."/>
            <person name="Borneman A.R."/>
        </authorList>
    </citation>
    <scope>NUCLEOTIDE SEQUENCE [LARGE SCALE GENOMIC DNA]</scope>
    <source>
        <strain evidence="14">AWRI1</strain>
        <tissue evidence="14">Single Adult Female</tissue>
    </source>
</reference>
<accession>A0AAN9TCE4</accession>
<feature type="binding site" evidence="9">
    <location>
        <position position="350"/>
    </location>
    <ligand>
        <name>Zn(2+)</name>
        <dbReference type="ChEBI" id="CHEBI:29105"/>
        <note>catalytic</note>
    </ligand>
</feature>
<feature type="domain" description="EGF-like" evidence="11">
    <location>
        <begin position="648"/>
        <end position="680"/>
    </location>
</feature>
<evidence type="ECO:0000259" key="12">
    <source>
        <dbReference type="PROSITE" id="PS50214"/>
    </source>
</evidence>
<keyword evidence="15" id="KW-1185">Reference proteome</keyword>
<proteinExistence type="predicted"/>
<keyword evidence="3 10" id="KW-1133">Transmembrane helix</keyword>
<dbReference type="PROSITE" id="PS50214">
    <property type="entry name" value="DISINTEGRIN_2"/>
    <property type="match status" value="1"/>
</dbReference>
<dbReference type="Proteomes" id="UP001367676">
    <property type="component" value="Unassembled WGS sequence"/>
</dbReference>
<evidence type="ECO:0000313" key="15">
    <source>
        <dbReference type="Proteomes" id="UP001367676"/>
    </source>
</evidence>
<feature type="disulfide bond" evidence="9">
    <location>
        <begin position="360"/>
        <end position="365"/>
    </location>
</feature>
<keyword evidence="4" id="KW-0645">Protease</keyword>
<feature type="binding site" evidence="9">
    <location>
        <position position="340"/>
    </location>
    <ligand>
        <name>Zn(2+)</name>
        <dbReference type="ChEBI" id="CHEBI:29105"/>
        <note>catalytic</note>
    </ligand>
</feature>
<keyword evidence="6 8" id="KW-1015">Disulfide bond</keyword>
<dbReference type="GO" id="GO:0016020">
    <property type="term" value="C:membrane"/>
    <property type="evidence" value="ECO:0007669"/>
    <property type="project" value="UniProtKB-SubCell"/>
</dbReference>
<evidence type="ECO:0000256" key="10">
    <source>
        <dbReference type="SAM" id="Phobius"/>
    </source>
</evidence>
<dbReference type="PROSITE" id="PS01186">
    <property type="entry name" value="EGF_2"/>
    <property type="match status" value="1"/>
</dbReference>
<dbReference type="InterPro" id="IPR001590">
    <property type="entry name" value="Peptidase_M12B"/>
</dbReference>
<dbReference type="InterPro" id="IPR024079">
    <property type="entry name" value="MetalloPept_cat_dom_sf"/>
</dbReference>
<dbReference type="EMBL" id="JBBCAQ010000033">
    <property type="protein sequence ID" value="KAK7582688.1"/>
    <property type="molecule type" value="Genomic_DNA"/>
</dbReference>
<dbReference type="PANTHER" id="PTHR11905:SF159">
    <property type="entry name" value="ADAM METALLOPROTEASE"/>
    <property type="match status" value="1"/>
</dbReference>
<keyword evidence="4" id="KW-0378">Hydrolase</keyword>
<dbReference type="Gene3D" id="4.10.70.10">
    <property type="entry name" value="Disintegrin domain"/>
    <property type="match status" value="1"/>
</dbReference>
<evidence type="ECO:0000256" key="6">
    <source>
        <dbReference type="ARBA" id="ARBA00023157"/>
    </source>
</evidence>
<sequence length="952" mass="106753">MNEVWCQDSSFKDYFLTYPRVYHAREKRSVSSSSDYREETGHIHHLVVELNLAGKNVTLDLQLNRNLIPKHYFEKYQKNGDYVTKKPNLDDEKIELCHYNGHVRNVADSWVAVSTCDGIKGVVYDGNELLYVESMTGLSTDRSGTASLDGPHFIYRHSDLASNFSCGFRDPLPSPYHTISTAHTRRFKRNAPDIRGPYNANNRSRYIELVLVLDHQFYQDYDKDMHKINQRCKDLANIINSLYEPLNIFVALVGVVIWTERNEIVVEPDGDRTLTNFLLYRKNLINDHPNDNAQFLTGSPFNNNVVGKALKGPICTFEFSGGVNVDHSKVVGMVATTIAHEMGHNLGMEHDNETDNTCKCPKERCIMAPSSSSLSPTDWSSCSQEYLALAFEHGMDYCLRNKPTSLFDGPVCGNGFVEHGEQCDCGLKEKCTNICCDPTTCTLHENATCATGECCDLQTCKPRSPGTVCRWAEHECDLAEYCNGESEYCPEDVFKIDGESCASGKAFCYQGNCRSRTDQCKVLWGPSGSSSHPKCYELNSQGSMYGNCGYNRQNNSFQKCNDQDIECGMLQCKHATEKLQFGTEVAARLPEWFITTDELTIACRSAIIDLGLSDIDPGLTPNGAKCGDNKMCWNRKCMPVDTFRKLTVPNACPNNCNGNGICNSRGHCHCNNGYAPPDCDESGAGGSVDSGPAEDPRNYNKLRTIFWYMMLTLIPLVLILLLYPRYVRKSPSYFWKRNQRRTVYVPCCRPLFSWFDIASVVGWLNCTHFSRVDTNDTNRSNSSLVYYTTTTSTASTFSKLQIIHPHLEKSKESHAVNLTTASVHTYVPPTLPSQRPSLQMRQSSLTTVLSETPKGAINKTPKGTINKIPKKAINETSKEFLNKTSKEVINKTSEEAVNLSPKGPKEAANKISKDAINKTPNRVINKTLEEATNTIPKGRTHICELINQFENV</sequence>
<evidence type="ECO:0000256" key="7">
    <source>
        <dbReference type="PROSITE-ProRule" id="PRU00068"/>
    </source>
</evidence>
<feature type="transmembrane region" description="Helical" evidence="10">
    <location>
        <begin position="705"/>
        <end position="723"/>
    </location>
</feature>
<dbReference type="Pfam" id="PF01421">
    <property type="entry name" value="Reprolysin"/>
    <property type="match status" value="1"/>
</dbReference>
<feature type="disulfide bond" evidence="7">
    <location>
        <begin position="469"/>
        <end position="489"/>
    </location>
</feature>
<evidence type="ECO:0000259" key="13">
    <source>
        <dbReference type="PROSITE" id="PS50215"/>
    </source>
</evidence>
<dbReference type="GO" id="GO:0046872">
    <property type="term" value="F:metal ion binding"/>
    <property type="evidence" value="ECO:0007669"/>
    <property type="project" value="UniProtKB-KW"/>
</dbReference>
<evidence type="ECO:0000256" key="8">
    <source>
        <dbReference type="PROSITE-ProRule" id="PRU00076"/>
    </source>
</evidence>
<dbReference type="InterPro" id="IPR034027">
    <property type="entry name" value="Reprolysin_adamalysin"/>
</dbReference>
<evidence type="ECO:0000256" key="2">
    <source>
        <dbReference type="ARBA" id="ARBA00022692"/>
    </source>
</evidence>
<keyword evidence="9" id="KW-0479">Metal-binding</keyword>
<dbReference type="InterPro" id="IPR001762">
    <property type="entry name" value="Disintegrin_dom"/>
</dbReference>
<evidence type="ECO:0000313" key="14">
    <source>
        <dbReference type="EMBL" id="KAK7582688.1"/>
    </source>
</evidence>
<dbReference type="SUPFAM" id="SSF55486">
    <property type="entry name" value="Metalloproteases ('zincins'), catalytic domain"/>
    <property type="match status" value="1"/>
</dbReference>
<organism evidence="14 15">
    <name type="scientific">Parthenolecanium corni</name>
    <dbReference type="NCBI Taxonomy" id="536013"/>
    <lineage>
        <taxon>Eukaryota</taxon>
        <taxon>Metazoa</taxon>
        <taxon>Ecdysozoa</taxon>
        <taxon>Arthropoda</taxon>
        <taxon>Hexapoda</taxon>
        <taxon>Insecta</taxon>
        <taxon>Pterygota</taxon>
        <taxon>Neoptera</taxon>
        <taxon>Paraneoptera</taxon>
        <taxon>Hemiptera</taxon>
        <taxon>Sternorrhyncha</taxon>
        <taxon>Coccoidea</taxon>
        <taxon>Coccidae</taxon>
        <taxon>Parthenolecanium</taxon>
    </lineage>
</organism>
<feature type="domain" description="Peptidase M12B" evidence="13">
    <location>
        <begin position="205"/>
        <end position="403"/>
    </location>
</feature>
<evidence type="ECO:0000256" key="1">
    <source>
        <dbReference type="ARBA" id="ARBA00004167"/>
    </source>
</evidence>
<dbReference type="PROSITE" id="PS50026">
    <property type="entry name" value="EGF_3"/>
    <property type="match status" value="1"/>
</dbReference>
<evidence type="ECO:0000256" key="9">
    <source>
        <dbReference type="PROSITE-ProRule" id="PRU00276"/>
    </source>
</evidence>
<dbReference type="PROSITE" id="PS50215">
    <property type="entry name" value="ADAM_MEPRO"/>
    <property type="match status" value="1"/>
</dbReference>
<dbReference type="InterPro" id="IPR002870">
    <property type="entry name" value="Peptidase_M12B_N"/>
</dbReference>
<keyword evidence="9" id="KW-0862">Zinc</keyword>
<dbReference type="PANTHER" id="PTHR11905">
    <property type="entry name" value="ADAM A DISINTEGRIN AND METALLOPROTEASE DOMAIN"/>
    <property type="match status" value="1"/>
</dbReference>
<dbReference type="GO" id="GO:0004222">
    <property type="term" value="F:metalloendopeptidase activity"/>
    <property type="evidence" value="ECO:0007669"/>
    <property type="project" value="InterPro"/>
</dbReference>
<dbReference type="Pfam" id="PF08516">
    <property type="entry name" value="ADAM_CR"/>
    <property type="match status" value="1"/>
</dbReference>
<evidence type="ECO:0000259" key="11">
    <source>
        <dbReference type="PROSITE" id="PS50026"/>
    </source>
</evidence>
<dbReference type="FunFam" id="3.40.390.10:FF:000002">
    <property type="entry name" value="Disintegrin and metalloproteinase domain-containing protein 22"/>
    <property type="match status" value="1"/>
</dbReference>